<name>A0ACB9HNG7_9ASTR</name>
<sequence>MLNRRIKFLGSSLPQSRFTIIDYFKILQHIIENSVQYGLEVVDKGCCGTGVVEFAVLCNKLTPVCPDDSKYLYWDSVHLADKGYSIVIDRALQENILL</sequence>
<dbReference type="Proteomes" id="UP001056120">
    <property type="component" value="Linkage Group LG11"/>
</dbReference>
<reference evidence="2" key="1">
    <citation type="journal article" date="2022" name="Mol. Ecol. Resour.">
        <title>The genomes of chicory, endive, great burdock and yacon provide insights into Asteraceae palaeo-polyploidization history and plant inulin production.</title>
        <authorList>
            <person name="Fan W."/>
            <person name="Wang S."/>
            <person name="Wang H."/>
            <person name="Wang A."/>
            <person name="Jiang F."/>
            <person name="Liu H."/>
            <person name="Zhao H."/>
            <person name="Xu D."/>
            <person name="Zhang Y."/>
        </authorList>
    </citation>
    <scope>NUCLEOTIDE SEQUENCE [LARGE SCALE GENOMIC DNA]</scope>
    <source>
        <strain evidence="2">cv. Yunnan</strain>
    </source>
</reference>
<reference evidence="1 2" key="2">
    <citation type="journal article" date="2022" name="Mol. Ecol. Resour.">
        <title>The genomes of chicory, endive, great burdock and yacon provide insights into Asteraceae paleo-polyploidization history and plant inulin production.</title>
        <authorList>
            <person name="Fan W."/>
            <person name="Wang S."/>
            <person name="Wang H."/>
            <person name="Wang A."/>
            <person name="Jiang F."/>
            <person name="Liu H."/>
            <person name="Zhao H."/>
            <person name="Xu D."/>
            <person name="Zhang Y."/>
        </authorList>
    </citation>
    <scope>NUCLEOTIDE SEQUENCE [LARGE SCALE GENOMIC DNA]</scope>
    <source>
        <strain evidence="2">cv. Yunnan</strain>
        <tissue evidence="1">Leaves</tissue>
    </source>
</reference>
<organism evidence="1 2">
    <name type="scientific">Smallanthus sonchifolius</name>
    <dbReference type="NCBI Taxonomy" id="185202"/>
    <lineage>
        <taxon>Eukaryota</taxon>
        <taxon>Viridiplantae</taxon>
        <taxon>Streptophyta</taxon>
        <taxon>Embryophyta</taxon>
        <taxon>Tracheophyta</taxon>
        <taxon>Spermatophyta</taxon>
        <taxon>Magnoliopsida</taxon>
        <taxon>eudicotyledons</taxon>
        <taxon>Gunneridae</taxon>
        <taxon>Pentapetalae</taxon>
        <taxon>asterids</taxon>
        <taxon>campanulids</taxon>
        <taxon>Asterales</taxon>
        <taxon>Asteraceae</taxon>
        <taxon>Asteroideae</taxon>
        <taxon>Heliantheae alliance</taxon>
        <taxon>Millerieae</taxon>
        <taxon>Smallanthus</taxon>
    </lineage>
</organism>
<proteinExistence type="predicted"/>
<dbReference type="EMBL" id="CM042028">
    <property type="protein sequence ID" value="KAI3797339.1"/>
    <property type="molecule type" value="Genomic_DNA"/>
</dbReference>
<evidence type="ECO:0000313" key="1">
    <source>
        <dbReference type="EMBL" id="KAI3797339.1"/>
    </source>
</evidence>
<accession>A0ACB9HNG7</accession>
<keyword evidence="2" id="KW-1185">Reference proteome</keyword>
<evidence type="ECO:0000313" key="2">
    <source>
        <dbReference type="Proteomes" id="UP001056120"/>
    </source>
</evidence>
<gene>
    <name evidence="1" type="ORF">L1987_32595</name>
</gene>
<comment type="caution">
    <text evidence="1">The sequence shown here is derived from an EMBL/GenBank/DDBJ whole genome shotgun (WGS) entry which is preliminary data.</text>
</comment>
<protein>
    <submittedName>
        <fullName evidence="1">Uncharacterized protein</fullName>
    </submittedName>
</protein>